<gene>
    <name evidence="2" type="ORF">ATANTOWER_001957</name>
</gene>
<organism evidence="2 3">
    <name type="scientific">Ataeniobius toweri</name>
    <dbReference type="NCBI Taxonomy" id="208326"/>
    <lineage>
        <taxon>Eukaryota</taxon>
        <taxon>Metazoa</taxon>
        <taxon>Chordata</taxon>
        <taxon>Craniata</taxon>
        <taxon>Vertebrata</taxon>
        <taxon>Euteleostomi</taxon>
        <taxon>Actinopterygii</taxon>
        <taxon>Neopterygii</taxon>
        <taxon>Teleostei</taxon>
        <taxon>Neoteleostei</taxon>
        <taxon>Acanthomorphata</taxon>
        <taxon>Ovalentaria</taxon>
        <taxon>Atherinomorphae</taxon>
        <taxon>Cyprinodontiformes</taxon>
        <taxon>Goodeidae</taxon>
        <taxon>Ataeniobius</taxon>
    </lineage>
</organism>
<sequence length="101" mass="11308">MWVKSAIRNMTEHSGQPNPAESLQRTLAEHSQQIQTHGSTLQTFLDQQRQTNQQLEHLPSLFQHACSLESAAPVGGAAERLAPQQQIHLKVTWLSTKPSMK</sequence>
<reference evidence="2 3" key="1">
    <citation type="submission" date="2021-07" db="EMBL/GenBank/DDBJ databases">
        <authorList>
            <person name="Palmer J.M."/>
        </authorList>
    </citation>
    <scope>NUCLEOTIDE SEQUENCE [LARGE SCALE GENOMIC DNA]</scope>
    <source>
        <strain evidence="2 3">AT_MEX2019</strain>
        <tissue evidence="2">Muscle</tissue>
    </source>
</reference>
<accession>A0ABU7B493</accession>
<evidence type="ECO:0000256" key="1">
    <source>
        <dbReference type="SAM" id="MobiDB-lite"/>
    </source>
</evidence>
<evidence type="ECO:0000313" key="3">
    <source>
        <dbReference type="Proteomes" id="UP001345963"/>
    </source>
</evidence>
<dbReference type="Proteomes" id="UP001345963">
    <property type="component" value="Unassembled WGS sequence"/>
</dbReference>
<name>A0ABU7B493_9TELE</name>
<protein>
    <submittedName>
        <fullName evidence="2">Uncharacterized protein</fullName>
    </submittedName>
</protein>
<dbReference type="EMBL" id="JAHUTI010040536">
    <property type="protein sequence ID" value="MED6245347.1"/>
    <property type="molecule type" value="Genomic_DNA"/>
</dbReference>
<evidence type="ECO:0000313" key="2">
    <source>
        <dbReference type="EMBL" id="MED6245347.1"/>
    </source>
</evidence>
<feature type="compositionally biased region" description="Polar residues" evidence="1">
    <location>
        <begin position="12"/>
        <end position="38"/>
    </location>
</feature>
<feature type="region of interest" description="Disordered" evidence="1">
    <location>
        <begin position="1"/>
        <end position="38"/>
    </location>
</feature>
<comment type="caution">
    <text evidence="2">The sequence shown here is derived from an EMBL/GenBank/DDBJ whole genome shotgun (WGS) entry which is preliminary data.</text>
</comment>
<keyword evidence="3" id="KW-1185">Reference proteome</keyword>
<proteinExistence type="predicted"/>